<gene>
    <name evidence="2" type="ORF">ACFQ1E_11345</name>
</gene>
<feature type="chain" id="PRO_5045850894" evidence="1">
    <location>
        <begin position="24"/>
        <end position="174"/>
    </location>
</feature>
<name>A0ABW3H919_9SPHN</name>
<evidence type="ECO:0000256" key="1">
    <source>
        <dbReference type="SAM" id="SignalP"/>
    </source>
</evidence>
<keyword evidence="3" id="KW-1185">Reference proteome</keyword>
<accession>A0ABW3H919</accession>
<reference evidence="3" key="1">
    <citation type="journal article" date="2019" name="Int. J. Syst. Evol. Microbiol.">
        <title>The Global Catalogue of Microorganisms (GCM) 10K type strain sequencing project: providing services to taxonomists for standard genome sequencing and annotation.</title>
        <authorList>
            <consortium name="The Broad Institute Genomics Platform"/>
            <consortium name="The Broad Institute Genome Sequencing Center for Infectious Disease"/>
            <person name="Wu L."/>
            <person name="Ma J."/>
        </authorList>
    </citation>
    <scope>NUCLEOTIDE SEQUENCE [LARGE SCALE GENOMIC DNA]</scope>
    <source>
        <strain evidence="3">CCUG 62982</strain>
    </source>
</reference>
<dbReference type="EMBL" id="JBHTJG010000004">
    <property type="protein sequence ID" value="MFD0946935.1"/>
    <property type="molecule type" value="Genomic_DNA"/>
</dbReference>
<protein>
    <submittedName>
        <fullName evidence="2">Uncharacterized protein</fullName>
    </submittedName>
</protein>
<comment type="caution">
    <text evidence="2">The sequence shown here is derived from an EMBL/GenBank/DDBJ whole genome shotgun (WGS) entry which is preliminary data.</text>
</comment>
<organism evidence="2 3">
    <name type="scientific">Sphingomonas canadensis</name>
    <dbReference type="NCBI Taxonomy" id="1219257"/>
    <lineage>
        <taxon>Bacteria</taxon>
        <taxon>Pseudomonadati</taxon>
        <taxon>Pseudomonadota</taxon>
        <taxon>Alphaproteobacteria</taxon>
        <taxon>Sphingomonadales</taxon>
        <taxon>Sphingomonadaceae</taxon>
        <taxon>Sphingomonas</taxon>
    </lineage>
</organism>
<dbReference type="Proteomes" id="UP001596977">
    <property type="component" value="Unassembled WGS sequence"/>
</dbReference>
<proteinExistence type="predicted"/>
<dbReference type="RefSeq" id="WP_264943952.1">
    <property type="nucleotide sequence ID" value="NZ_JAPDRA010000004.1"/>
</dbReference>
<feature type="signal peptide" evidence="1">
    <location>
        <begin position="1"/>
        <end position="23"/>
    </location>
</feature>
<evidence type="ECO:0000313" key="2">
    <source>
        <dbReference type="EMBL" id="MFD0946935.1"/>
    </source>
</evidence>
<sequence length="174" mass="18149">MKTGLRAALAAGAMVLLPQVAAAQDAHVAAAVKVEPDGLAIFQVEEGTDKVIAFGSDRPFAVASVMEVLGEAESIETSTDCGPGPIDQIAWKNGLVLNFVDGAFVGWHAIGDGISSNSGLTVGMKRADLLKLVPGLKIQNTKFGKEFTIGEVSGRLNDKDRVHDLEAGVQCVYG</sequence>
<keyword evidence="1" id="KW-0732">Signal</keyword>
<evidence type="ECO:0000313" key="3">
    <source>
        <dbReference type="Proteomes" id="UP001596977"/>
    </source>
</evidence>